<dbReference type="AlphaFoldDB" id="A0AAN9HC98"/>
<accession>A0AAN9HC98</accession>
<proteinExistence type="predicted"/>
<dbReference type="Proteomes" id="UP001364617">
    <property type="component" value="Unassembled WGS sequence"/>
</dbReference>
<gene>
    <name evidence="2" type="ORF">R3I93_006482</name>
</gene>
<name>A0AAN9HC98_9TELE</name>
<protein>
    <submittedName>
        <fullName evidence="2">Uncharacterized protein</fullName>
    </submittedName>
</protein>
<sequence length="57" mass="6435">MPTPRCVRGRNEWGRESRTNDGKDMRHDGRRCPSEATGGNSLTRTDHPGLLCNTRQP</sequence>
<comment type="caution">
    <text evidence="2">The sequence shown here is derived from an EMBL/GenBank/DDBJ whole genome shotgun (WGS) entry which is preliminary data.</text>
</comment>
<evidence type="ECO:0000256" key="1">
    <source>
        <dbReference type="SAM" id="MobiDB-lite"/>
    </source>
</evidence>
<feature type="region of interest" description="Disordered" evidence="1">
    <location>
        <begin position="1"/>
        <end position="57"/>
    </location>
</feature>
<evidence type="ECO:0000313" key="2">
    <source>
        <dbReference type="EMBL" id="KAK7166729.1"/>
    </source>
</evidence>
<feature type="compositionally biased region" description="Basic and acidic residues" evidence="1">
    <location>
        <begin position="9"/>
        <end position="33"/>
    </location>
</feature>
<reference evidence="2 3" key="1">
    <citation type="submission" date="2024-02" db="EMBL/GenBank/DDBJ databases">
        <title>Chromosome-level genome assembly of the Eurasian Minnow (Phoxinus phoxinus).</title>
        <authorList>
            <person name="Oriowo T.O."/>
            <person name="Martin S."/>
            <person name="Stange M."/>
            <person name="Chrysostomakis Y."/>
            <person name="Brown T."/>
            <person name="Winkler S."/>
            <person name="Kukowka S."/>
            <person name="Myers E.W."/>
            <person name="Bohne A."/>
        </authorList>
    </citation>
    <scope>NUCLEOTIDE SEQUENCE [LARGE SCALE GENOMIC DNA]</scope>
    <source>
        <strain evidence="2">ZFMK-TIS-60720</strain>
        <tissue evidence="2">Whole Organism</tissue>
    </source>
</reference>
<organism evidence="2 3">
    <name type="scientific">Phoxinus phoxinus</name>
    <name type="common">Eurasian minnow</name>
    <dbReference type="NCBI Taxonomy" id="58324"/>
    <lineage>
        <taxon>Eukaryota</taxon>
        <taxon>Metazoa</taxon>
        <taxon>Chordata</taxon>
        <taxon>Craniata</taxon>
        <taxon>Vertebrata</taxon>
        <taxon>Euteleostomi</taxon>
        <taxon>Actinopterygii</taxon>
        <taxon>Neopterygii</taxon>
        <taxon>Teleostei</taxon>
        <taxon>Ostariophysi</taxon>
        <taxon>Cypriniformes</taxon>
        <taxon>Leuciscidae</taxon>
        <taxon>Phoxininae</taxon>
        <taxon>Phoxinus</taxon>
    </lineage>
</organism>
<evidence type="ECO:0000313" key="3">
    <source>
        <dbReference type="Proteomes" id="UP001364617"/>
    </source>
</evidence>
<keyword evidence="3" id="KW-1185">Reference proteome</keyword>
<dbReference type="EMBL" id="JAYKXH010000006">
    <property type="protein sequence ID" value="KAK7166729.1"/>
    <property type="molecule type" value="Genomic_DNA"/>
</dbReference>